<feature type="repeat" description="ANK" evidence="3">
    <location>
        <begin position="67"/>
        <end position="99"/>
    </location>
</feature>
<dbReference type="AlphaFoldDB" id="A0A6A4ZE79"/>
<accession>A0A6A4ZE79</accession>
<dbReference type="PROSITE" id="PS50297">
    <property type="entry name" value="ANK_REP_REGION"/>
    <property type="match status" value="2"/>
</dbReference>
<dbReference type="Pfam" id="PF00023">
    <property type="entry name" value="Ank"/>
    <property type="match status" value="1"/>
</dbReference>
<dbReference type="InterPro" id="IPR050889">
    <property type="entry name" value="Dendritic_Spine_Reg/Scaffold"/>
</dbReference>
<keyword evidence="1" id="KW-0677">Repeat</keyword>
<gene>
    <name evidence="5" type="ORF">As57867_005715</name>
    <name evidence="4" type="ORF">As57867_005756</name>
</gene>
<evidence type="ECO:0000313" key="4">
    <source>
        <dbReference type="EMBL" id="KAF0709758.1"/>
    </source>
</evidence>
<evidence type="ECO:0000256" key="3">
    <source>
        <dbReference type="PROSITE-ProRule" id="PRU00023"/>
    </source>
</evidence>
<dbReference type="PANTHER" id="PTHR24166">
    <property type="entry name" value="ROLLING PEBBLES, ISOFORM B"/>
    <property type="match status" value="1"/>
</dbReference>
<comment type="caution">
    <text evidence="5">The sequence shown here is derived from an EMBL/GenBank/DDBJ whole genome shotgun (WGS) entry which is preliminary data.</text>
</comment>
<proteinExistence type="predicted"/>
<protein>
    <submittedName>
        <fullName evidence="5">Uncharacterized protein</fullName>
    </submittedName>
</protein>
<dbReference type="SMART" id="SM00248">
    <property type="entry name" value="ANK"/>
    <property type="match status" value="3"/>
</dbReference>
<dbReference type="Gene3D" id="1.25.40.20">
    <property type="entry name" value="Ankyrin repeat-containing domain"/>
    <property type="match status" value="1"/>
</dbReference>
<keyword evidence="2 3" id="KW-0040">ANK repeat</keyword>
<reference evidence="5" key="1">
    <citation type="submission" date="2019-06" db="EMBL/GenBank/DDBJ databases">
        <title>Genomics analysis of Aphanomyces spp. identifies a new class of oomycete effector associated with host adaptation.</title>
        <authorList>
            <person name="Gaulin E."/>
        </authorList>
    </citation>
    <scope>NUCLEOTIDE SEQUENCE</scope>
    <source>
        <strain evidence="5">CBS 578.67</strain>
    </source>
</reference>
<dbReference type="InterPro" id="IPR002110">
    <property type="entry name" value="Ankyrin_rpt"/>
</dbReference>
<evidence type="ECO:0000256" key="2">
    <source>
        <dbReference type="ARBA" id="ARBA00023043"/>
    </source>
</evidence>
<feature type="repeat" description="ANK" evidence="3">
    <location>
        <begin position="132"/>
        <end position="164"/>
    </location>
</feature>
<sequence length="164" mass="17945">MSRATKHSNPYSDMTGIFSKLMNAFLKKNQRLVPWHASHQGSFDLVQELLAKGVQNLDWYRFTSQEGGWSSLMRASGRGHVDIVRTLLGSGAKIDCADNNGVTSLLIASVEVLGDVKVLLARGADIYLAERHGMTHLLFACQNGHCEIVKALLGNGANIHLTNQ</sequence>
<organism evidence="5">
    <name type="scientific">Aphanomyces stellatus</name>
    <dbReference type="NCBI Taxonomy" id="120398"/>
    <lineage>
        <taxon>Eukaryota</taxon>
        <taxon>Sar</taxon>
        <taxon>Stramenopiles</taxon>
        <taxon>Oomycota</taxon>
        <taxon>Saprolegniomycetes</taxon>
        <taxon>Saprolegniales</taxon>
        <taxon>Verrucalvaceae</taxon>
        <taxon>Aphanomyces</taxon>
    </lineage>
</organism>
<evidence type="ECO:0000313" key="5">
    <source>
        <dbReference type="EMBL" id="KAF0709855.1"/>
    </source>
</evidence>
<dbReference type="PANTHER" id="PTHR24166:SF48">
    <property type="entry name" value="PROTEIN VAPYRIN"/>
    <property type="match status" value="1"/>
</dbReference>
<dbReference type="EMBL" id="VJMH01002197">
    <property type="protein sequence ID" value="KAF0709758.1"/>
    <property type="molecule type" value="Genomic_DNA"/>
</dbReference>
<name>A0A6A4ZE79_9STRA</name>
<dbReference type="OrthoDB" id="188462at2759"/>
<dbReference type="Pfam" id="PF12796">
    <property type="entry name" value="Ank_2"/>
    <property type="match status" value="1"/>
</dbReference>
<dbReference type="PROSITE" id="PS50088">
    <property type="entry name" value="ANK_REPEAT"/>
    <property type="match status" value="2"/>
</dbReference>
<dbReference type="InterPro" id="IPR036770">
    <property type="entry name" value="Ankyrin_rpt-contain_sf"/>
</dbReference>
<dbReference type="EMBL" id="VJMH01002165">
    <property type="protein sequence ID" value="KAF0709855.1"/>
    <property type="molecule type" value="Genomic_DNA"/>
</dbReference>
<feature type="non-terminal residue" evidence="5">
    <location>
        <position position="164"/>
    </location>
</feature>
<evidence type="ECO:0000256" key="1">
    <source>
        <dbReference type="ARBA" id="ARBA00022737"/>
    </source>
</evidence>
<dbReference type="SUPFAM" id="SSF48403">
    <property type="entry name" value="Ankyrin repeat"/>
    <property type="match status" value="1"/>
</dbReference>